<proteinExistence type="predicted"/>
<comment type="caution">
    <text evidence="1">The sequence shown here is derived from an EMBL/GenBank/DDBJ whole genome shotgun (WGS) entry which is preliminary data.</text>
</comment>
<dbReference type="Proteomes" id="UP000814033">
    <property type="component" value="Unassembled WGS sequence"/>
</dbReference>
<dbReference type="EMBL" id="MU276463">
    <property type="protein sequence ID" value="KAI0038568.1"/>
    <property type="molecule type" value="Genomic_DNA"/>
</dbReference>
<feature type="non-terminal residue" evidence="1">
    <location>
        <position position="1"/>
    </location>
</feature>
<feature type="non-terminal residue" evidence="1">
    <location>
        <position position="158"/>
    </location>
</feature>
<reference evidence="1" key="2">
    <citation type="journal article" date="2022" name="New Phytol.">
        <title>Evolutionary transition to the ectomycorrhizal habit in the genomes of a hyperdiverse lineage of mushroom-forming fungi.</title>
        <authorList>
            <person name="Looney B."/>
            <person name="Miyauchi S."/>
            <person name="Morin E."/>
            <person name="Drula E."/>
            <person name="Courty P.E."/>
            <person name="Kohler A."/>
            <person name="Kuo A."/>
            <person name="LaButti K."/>
            <person name="Pangilinan J."/>
            <person name="Lipzen A."/>
            <person name="Riley R."/>
            <person name="Andreopoulos W."/>
            <person name="He G."/>
            <person name="Johnson J."/>
            <person name="Nolan M."/>
            <person name="Tritt A."/>
            <person name="Barry K.W."/>
            <person name="Grigoriev I.V."/>
            <person name="Nagy L.G."/>
            <person name="Hibbett D."/>
            <person name="Henrissat B."/>
            <person name="Matheny P.B."/>
            <person name="Labbe J."/>
            <person name="Martin F.M."/>
        </authorList>
    </citation>
    <scope>NUCLEOTIDE SEQUENCE</scope>
    <source>
        <strain evidence="1">FP105234-sp</strain>
    </source>
</reference>
<keyword evidence="2" id="KW-1185">Reference proteome</keyword>
<sequence length="158" mass="18949">YKGEVDIETLDKWVYEVEAWKDQNDLDDQTALSLMGKFLSGKPSQFFMKHVAMSLQKWTLTLFYEALFHYCFPRDFKMRMRESLINAEQGDREVQDFLRDIETLATRFSDITHQQVIQIFWRGIRPYLRYWLIEKGLNPEISSLAKLAKYATRREEAY</sequence>
<name>A0ACB8R3K2_9AGAM</name>
<organism evidence="1 2">
    <name type="scientific">Auriscalpium vulgare</name>
    <dbReference type="NCBI Taxonomy" id="40419"/>
    <lineage>
        <taxon>Eukaryota</taxon>
        <taxon>Fungi</taxon>
        <taxon>Dikarya</taxon>
        <taxon>Basidiomycota</taxon>
        <taxon>Agaricomycotina</taxon>
        <taxon>Agaricomycetes</taxon>
        <taxon>Russulales</taxon>
        <taxon>Auriscalpiaceae</taxon>
        <taxon>Auriscalpium</taxon>
    </lineage>
</organism>
<reference evidence="1" key="1">
    <citation type="submission" date="2021-02" db="EMBL/GenBank/DDBJ databases">
        <authorList>
            <consortium name="DOE Joint Genome Institute"/>
            <person name="Ahrendt S."/>
            <person name="Looney B.P."/>
            <person name="Miyauchi S."/>
            <person name="Morin E."/>
            <person name="Drula E."/>
            <person name="Courty P.E."/>
            <person name="Chicoki N."/>
            <person name="Fauchery L."/>
            <person name="Kohler A."/>
            <person name="Kuo A."/>
            <person name="Labutti K."/>
            <person name="Pangilinan J."/>
            <person name="Lipzen A."/>
            <person name="Riley R."/>
            <person name="Andreopoulos W."/>
            <person name="He G."/>
            <person name="Johnson J."/>
            <person name="Barry K.W."/>
            <person name="Grigoriev I.V."/>
            <person name="Nagy L."/>
            <person name="Hibbett D."/>
            <person name="Henrissat B."/>
            <person name="Matheny P.B."/>
            <person name="Labbe J."/>
            <person name="Martin F."/>
        </authorList>
    </citation>
    <scope>NUCLEOTIDE SEQUENCE</scope>
    <source>
        <strain evidence="1">FP105234-sp</strain>
    </source>
</reference>
<gene>
    <name evidence="1" type="ORF">FA95DRAFT_1457771</name>
</gene>
<protein>
    <submittedName>
        <fullName evidence="1">Uncharacterized protein</fullName>
    </submittedName>
</protein>
<accession>A0ACB8R3K2</accession>
<evidence type="ECO:0000313" key="1">
    <source>
        <dbReference type="EMBL" id="KAI0038568.1"/>
    </source>
</evidence>
<evidence type="ECO:0000313" key="2">
    <source>
        <dbReference type="Proteomes" id="UP000814033"/>
    </source>
</evidence>